<proteinExistence type="predicted"/>
<comment type="caution">
    <text evidence="2">The sequence shown here is derived from an EMBL/GenBank/DDBJ whole genome shotgun (WGS) entry which is preliminary data.</text>
</comment>
<sequence length="419" mass="46441">MLKPRLRLPCSAPRAIPTGLVTNTRSVVSKSSPTSPCGPHKQVFWTSYRKNHVFSSELGLRTDLPPDSLNATGGSSDHSPKGNMDRNEPEEVSDREWEVRTGRAIDIIIHTLPDFFHVGLLTSIDKNTGEPQPTSSIHIPVVNTNPLDYRRRNSNLELLYSPKVRLSYTPPMELPAPFPKTLKIEGLPLYIASSAFVRHTLNALYSDLQVTIHKVSVNTPKSGNPPYDADSPPQTPSMLQQTSKLSREKSLFLGLRVTGTARVSGSLGEWEVNCTYGFSPITGLILSHTINSIEPAPHQTVYDALRVSLGGVFGHGYGVPGSERIEGQRTGTAFSQQTELQVQRVEVKGLDKKGQRQYNDGPWRFASYGFTVSHSNYYLTSALSLSFIPIQIYMNTDYMARLQFGVVYKSKVDVHNKSV</sequence>
<evidence type="ECO:0000256" key="1">
    <source>
        <dbReference type="SAM" id="MobiDB-lite"/>
    </source>
</evidence>
<keyword evidence="3" id="KW-1185">Reference proteome</keyword>
<name>A0ABR3FQ48_9AGAR</name>
<feature type="compositionally biased region" description="Basic and acidic residues" evidence="1">
    <location>
        <begin position="78"/>
        <end position="96"/>
    </location>
</feature>
<evidence type="ECO:0000313" key="3">
    <source>
        <dbReference type="Proteomes" id="UP001465976"/>
    </source>
</evidence>
<protein>
    <recommendedName>
        <fullName evidence="4">Mitochondrial distribution and morphology protein 10</fullName>
    </recommendedName>
</protein>
<evidence type="ECO:0008006" key="4">
    <source>
        <dbReference type="Google" id="ProtNLM"/>
    </source>
</evidence>
<dbReference type="EMBL" id="JBAHYK010000150">
    <property type="protein sequence ID" value="KAL0577550.1"/>
    <property type="molecule type" value="Genomic_DNA"/>
</dbReference>
<dbReference type="Proteomes" id="UP001465976">
    <property type="component" value="Unassembled WGS sequence"/>
</dbReference>
<gene>
    <name evidence="2" type="ORF">V5O48_004448</name>
</gene>
<reference evidence="2 3" key="1">
    <citation type="submission" date="2024-02" db="EMBL/GenBank/DDBJ databases">
        <title>A draft genome for the cacao thread blight pathogen Marasmius crinis-equi.</title>
        <authorList>
            <person name="Cohen S.P."/>
            <person name="Baruah I.K."/>
            <person name="Amoako-Attah I."/>
            <person name="Bukari Y."/>
            <person name="Meinhardt L.W."/>
            <person name="Bailey B.A."/>
        </authorList>
    </citation>
    <scope>NUCLEOTIDE SEQUENCE [LARGE SCALE GENOMIC DNA]</scope>
    <source>
        <strain evidence="2 3">GH-76</strain>
    </source>
</reference>
<evidence type="ECO:0000313" key="2">
    <source>
        <dbReference type="EMBL" id="KAL0577550.1"/>
    </source>
</evidence>
<feature type="region of interest" description="Disordered" evidence="1">
    <location>
        <begin position="59"/>
        <end position="96"/>
    </location>
</feature>
<feature type="region of interest" description="Disordered" evidence="1">
    <location>
        <begin position="219"/>
        <end position="240"/>
    </location>
</feature>
<organism evidence="2 3">
    <name type="scientific">Marasmius crinis-equi</name>
    <dbReference type="NCBI Taxonomy" id="585013"/>
    <lineage>
        <taxon>Eukaryota</taxon>
        <taxon>Fungi</taxon>
        <taxon>Dikarya</taxon>
        <taxon>Basidiomycota</taxon>
        <taxon>Agaricomycotina</taxon>
        <taxon>Agaricomycetes</taxon>
        <taxon>Agaricomycetidae</taxon>
        <taxon>Agaricales</taxon>
        <taxon>Marasmiineae</taxon>
        <taxon>Marasmiaceae</taxon>
        <taxon>Marasmius</taxon>
    </lineage>
</organism>
<accession>A0ABR3FQ48</accession>